<keyword evidence="5" id="KW-1185">Reference proteome</keyword>
<gene>
    <name evidence="4" type="ORF">ACFFRO_00150</name>
</gene>
<dbReference type="InterPro" id="IPR031107">
    <property type="entry name" value="Small_HSP"/>
</dbReference>
<evidence type="ECO:0000313" key="5">
    <source>
        <dbReference type="Proteomes" id="UP001589703"/>
    </source>
</evidence>
<dbReference type="Proteomes" id="UP001589703">
    <property type="component" value="Unassembled WGS sequence"/>
</dbReference>
<protein>
    <submittedName>
        <fullName evidence="4">Hsp20/alpha crystallin family protein</fullName>
    </submittedName>
</protein>
<sequence>MTHPVRRNRGGGLSAVMHELDDLRTRMDQLMHSVFPVAGYPEFDNAEPWAPPADVVDADNAYLVELELPGVDKDQITVEVSDGRLDVHGEIKDKEHDGVLRRHTRRVGRFDYRTTLPPNADTEHVSAELTNGVLTVRVPKTENGSTHRVEITG</sequence>
<dbReference type="PROSITE" id="PS01031">
    <property type="entry name" value="SHSP"/>
    <property type="match status" value="1"/>
</dbReference>
<dbReference type="InterPro" id="IPR008978">
    <property type="entry name" value="HSP20-like_chaperone"/>
</dbReference>
<evidence type="ECO:0000259" key="3">
    <source>
        <dbReference type="PROSITE" id="PS01031"/>
    </source>
</evidence>
<reference evidence="4 5" key="1">
    <citation type="submission" date="2024-09" db="EMBL/GenBank/DDBJ databases">
        <authorList>
            <person name="Sun Q."/>
            <person name="Mori K."/>
        </authorList>
    </citation>
    <scope>NUCLEOTIDE SEQUENCE [LARGE SCALE GENOMIC DNA]</scope>
    <source>
        <strain evidence="4 5">JCM 10918</strain>
    </source>
</reference>
<dbReference type="InterPro" id="IPR002068">
    <property type="entry name" value="A-crystallin/Hsp20_dom"/>
</dbReference>
<dbReference type="CDD" id="cd06464">
    <property type="entry name" value="ACD_sHsps-like"/>
    <property type="match status" value="1"/>
</dbReference>
<comment type="similarity">
    <text evidence="1 2">Belongs to the small heat shock protein (HSP20) family.</text>
</comment>
<feature type="domain" description="SHSP" evidence="3">
    <location>
        <begin position="44"/>
        <end position="153"/>
    </location>
</feature>
<dbReference type="PANTHER" id="PTHR11527">
    <property type="entry name" value="HEAT-SHOCK PROTEIN 20 FAMILY MEMBER"/>
    <property type="match status" value="1"/>
</dbReference>
<dbReference type="Pfam" id="PF00011">
    <property type="entry name" value="HSP20"/>
    <property type="match status" value="1"/>
</dbReference>
<proteinExistence type="inferred from homology"/>
<dbReference type="EMBL" id="JBHMAR010000001">
    <property type="protein sequence ID" value="MFB9733570.1"/>
    <property type="molecule type" value="Genomic_DNA"/>
</dbReference>
<evidence type="ECO:0000256" key="1">
    <source>
        <dbReference type="PROSITE-ProRule" id="PRU00285"/>
    </source>
</evidence>
<comment type="caution">
    <text evidence="4">The sequence shown here is derived from an EMBL/GenBank/DDBJ whole genome shotgun (WGS) entry which is preliminary data.</text>
</comment>
<evidence type="ECO:0000256" key="2">
    <source>
        <dbReference type="RuleBase" id="RU003616"/>
    </source>
</evidence>
<evidence type="ECO:0000313" key="4">
    <source>
        <dbReference type="EMBL" id="MFB9733570.1"/>
    </source>
</evidence>
<organism evidence="4 5">
    <name type="scientific">Streptomyces thermocoprophilus</name>
    <dbReference type="NCBI Taxonomy" id="78356"/>
    <lineage>
        <taxon>Bacteria</taxon>
        <taxon>Bacillati</taxon>
        <taxon>Actinomycetota</taxon>
        <taxon>Actinomycetes</taxon>
        <taxon>Kitasatosporales</taxon>
        <taxon>Streptomycetaceae</taxon>
        <taxon>Streptomyces</taxon>
    </lineage>
</organism>
<accession>A0ABV5V727</accession>
<name>A0ABV5V727_9ACTN</name>
<dbReference type="SUPFAM" id="SSF49764">
    <property type="entry name" value="HSP20-like chaperones"/>
    <property type="match status" value="1"/>
</dbReference>
<dbReference type="Gene3D" id="2.60.40.790">
    <property type="match status" value="1"/>
</dbReference>
<dbReference type="RefSeq" id="WP_356759818.1">
    <property type="nucleotide sequence ID" value="NZ_JBHMAR010000001.1"/>
</dbReference>